<protein>
    <recommendedName>
        <fullName evidence="3">tRNA threonylcarbamoyladenosine biosynthesis protein TsaE</fullName>
    </recommendedName>
    <alternativeName>
        <fullName evidence="10">t(6)A37 threonylcarbamoyladenosine biosynthesis protein TsaE</fullName>
    </alternativeName>
</protein>
<evidence type="ECO:0000256" key="7">
    <source>
        <dbReference type="ARBA" id="ARBA00022741"/>
    </source>
</evidence>
<evidence type="ECO:0000256" key="3">
    <source>
        <dbReference type="ARBA" id="ARBA00019010"/>
    </source>
</evidence>
<evidence type="ECO:0000256" key="2">
    <source>
        <dbReference type="ARBA" id="ARBA00007599"/>
    </source>
</evidence>
<keyword evidence="4" id="KW-0963">Cytoplasm</keyword>
<keyword evidence="9" id="KW-0460">Magnesium</keyword>
<dbReference type="Proteomes" id="UP000178449">
    <property type="component" value="Unassembled WGS sequence"/>
</dbReference>
<comment type="subcellular location">
    <subcellularLocation>
        <location evidence="1">Cytoplasm</location>
    </subcellularLocation>
</comment>
<evidence type="ECO:0000256" key="1">
    <source>
        <dbReference type="ARBA" id="ARBA00004496"/>
    </source>
</evidence>
<dbReference type="AlphaFoldDB" id="A0A1F6GEE7"/>
<accession>A0A1F6GEE7</accession>
<name>A0A1F6GEE7_9PROT</name>
<comment type="similarity">
    <text evidence="2">Belongs to the TsaE family.</text>
</comment>
<evidence type="ECO:0000313" key="12">
    <source>
        <dbReference type="Proteomes" id="UP000178449"/>
    </source>
</evidence>
<keyword evidence="6" id="KW-0479">Metal-binding</keyword>
<dbReference type="GO" id="GO:0005524">
    <property type="term" value="F:ATP binding"/>
    <property type="evidence" value="ECO:0007669"/>
    <property type="project" value="UniProtKB-KW"/>
</dbReference>
<dbReference type="InterPro" id="IPR027417">
    <property type="entry name" value="P-loop_NTPase"/>
</dbReference>
<evidence type="ECO:0000256" key="4">
    <source>
        <dbReference type="ARBA" id="ARBA00022490"/>
    </source>
</evidence>
<dbReference type="GO" id="GO:0005737">
    <property type="term" value="C:cytoplasm"/>
    <property type="evidence" value="ECO:0007669"/>
    <property type="project" value="UniProtKB-SubCell"/>
</dbReference>
<dbReference type="InterPro" id="IPR003442">
    <property type="entry name" value="T6A_TsaE"/>
</dbReference>
<sequence length="139" mass="15743">MDTDFEGVLAFFKELGPLSLSKTKLAFEGDLGLGKTFLIKALLELMDPHLPSQAASPSFALCLSYQSGPYQIDHFDLYRLENQDQLDEIGLWESLEDPDRASWIEWAGKYNLVLRACDLVVTLTESQGQRAYQITRNPR</sequence>
<proteinExistence type="inferred from homology"/>
<keyword evidence="5" id="KW-0819">tRNA processing</keyword>
<evidence type="ECO:0000256" key="5">
    <source>
        <dbReference type="ARBA" id="ARBA00022694"/>
    </source>
</evidence>
<keyword evidence="7" id="KW-0547">Nucleotide-binding</keyword>
<dbReference type="GO" id="GO:0046872">
    <property type="term" value="F:metal ion binding"/>
    <property type="evidence" value="ECO:0007669"/>
    <property type="project" value="UniProtKB-KW"/>
</dbReference>
<reference evidence="11 12" key="1">
    <citation type="journal article" date="2016" name="Nat. Commun.">
        <title>Thousands of microbial genomes shed light on interconnected biogeochemical processes in an aquifer system.</title>
        <authorList>
            <person name="Anantharaman K."/>
            <person name="Brown C.T."/>
            <person name="Hug L.A."/>
            <person name="Sharon I."/>
            <person name="Castelle C.J."/>
            <person name="Probst A.J."/>
            <person name="Thomas B.C."/>
            <person name="Singh A."/>
            <person name="Wilkins M.J."/>
            <person name="Karaoz U."/>
            <person name="Brodie E.L."/>
            <person name="Williams K.H."/>
            <person name="Hubbard S.S."/>
            <person name="Banfield J.F."/>
        </authorList>
    </citation>
    <scope>NUCLEOTIDE SEQUENCE [LARGE SCALE GENOMIC DNA]</scope>
</reference>
<dbReference type="PANTHER" id="PTHR33540:SF2">
    <property type="entry name" value="TRNA THREONYLCARBAMOYLADENOSINE BIOSYNTHESIS PROTEIN TSAE"/>
    <property type="match status" value="1"/>
</dbReference>
<evidence type="ECO:0000256" key="8">
    <source>
        <dbReference type="ARBA" id="ARBA00022840"/>
    </source>
</evidence>
<keyword evidence="8" id="KW-0067">ATP-binding</keyword>
<evidence type="ECO:0000256" key="6">
    <source>
        <dbReference type="ARBA" id="ARBA00022723"/>
    </source>
</evidence>
<comment type="caution">
    <text evidence="11">The sequence shown here is derived from an EMBL/GenBank/DDBJ whole genome shotgun (WGS) entry which is preliminary data.</text>
</comment>
<dbReference type="PANTHER" id="PTHR33540">
    <property type="entry name" value="TRNA THREONYLCARBAMOYLADENOSINE BIOSYNTHESIS PROTEIN TSAE"/>
    <property type="match status" value="1"/>
</dbReference>
<dbReference type="SUPFAM" id="SSF52540">
    <property type="entry name" value="P-loop containing nucleoside triphosphate hydrolases"/>
    <property type="match status" value="1"/>
</dbReference>
<dbReference type="EMBL" id="MFNE01000012">
    <property type="protein sequence ID" value="OGG96489.1"/>
    <property type="molecule type" value="Genomic_DNA"/>
</dbReference>
<evidence type="ECO:0000313" key="11">
    <source>
        <dbReference type="EMBL" id="OGG96489.1"/>
    </source>
</evidence>
<dbReference type="GO" id="GO:0002949">
    <property type="term" value="P:tRNA threonylcarbamoyladenosine modification"/>
    <property type="evidence" value="ECO:0007669"/>
    <property type="project" value="InterPro"/>
</dbReference>
<dbReference type="STRING" id="1817772.A2527_01890"/>
<dbReference type="Pfam" id="PF02367">
    <property type="entry name" value="TsaE"/>
    <property type="match status" value="1"/>
</dbReference>
<dbReference type="Gene3D" id="3.40.50.300">
    <property type="entry name" value="P-loop containing nucleotide triphosphate hydrolases"/>
    <property type="match status" value="1"/>
</dbReference>
<organism evidence="11 12">
    <name type="scientific">Candidatus Lambdaproteobacteria bacterium RIFOXYD2_FULL_50_16</name>
    <dbReference type="NCBI Taxonomy" id="1817772"/>
    <lineage>
        <taxon>Bacteria</taxon>
        <taxon>Pseudomonadati</taxon>
        <taxon>Pseudomonadota</taxon>
        <taxon>Candidatus Lambdaproteobacteria</taxon>
    </lineage>
</organism>
<evidence type="ECO:0000256" key="10">
    <source>
        <dbReference type="ARBA" id="ARBA00032441"/>
    </source>
</evidence>
<gene>
    <name evidence="11" type="ORF">A2527_01890</name>
</gene>
<evidence type="ECO:0000256" key="9">
    <source>
        <dbReference type="ARBA" id="ARBA00022842"/>
    </source>
</evidence>